<keyword evidence="2" id="KW-0436">Ligase</keyword>
<proteinExistence type="inferred from homology"/>
<evidence type="ECO:0000256" key="2">
    <source>
        <dbReference type="ARBA" id="ARBA00022598"/>
    </source>
</evidence>
<reference evidence="4 5" key="1">
    <citation type="submission" date="2016-11" db="EMBL/GenBank/DDBJ databases">
        <authorList>
            <person name="Jaros S."/>
            <person name="Januszkiewicz K."/>
            <person name="Wedrychowicz H."/>
        </authorList>
    </citation>
    <scope>NUCLEOTIDE SEQUENCE [LARGE SCALE GENOMIC DNA]</scope>
    <source>
        <strain evidence="4">NVI 5450</strain>
    </source>
</reference>
<evidence type="ECO:0000259" key="3">
    <source>
        <dbReference type="Pfam" id="PF00501"/>
    </source>
</evidence>
<dbReference type="InterPro" id="IPR042099">
    <property type="entry name" value="ANL_N_sf"/>
</dbReference>
<dbReference type="Gene3D" id="3.40.50.12780">
    <property type="entry name" value="N-terminal domain of ligase-like"/>
    <property type="match status" value="1"/>
</dbReference>
<dbReference type="GO" id="GO:0031956">
    <property type="term" value="F:medium-chain fatty acid-CoA ligase activity"/>
    <property type="evidence" value="ECO:0007669"/>
    <property type="project" value="TreeGrafter"/>
</dbReference>
<dbReference type="EMBL" id="FPLD01000042">
    <property type="protein sequence ID" value="SGY92137.1"/>
    <property type="molecule type" value="Genomic_DNA"/>
</dbReference>
<name>A0A1K9Z855_9GAMM</name>
<evidence type="ECO:0000256" key="1">
    <source>
        <dbReference type="ARBA" id="ARBA00006432"/>
    </source>
</evidence>
<dbReference type="Proteomes" id="UP000183794">
    <property type="component" value="Unassembled WGS sequence"/>
</dbReference>
<accession>A0A1K9Z855</accession>
<organism evidence="4 5">
    <name type="scientific">Moritella viscosa</name>
    <dbReference type="NCBI Taxonomy" id="80854"/>
    <lineage>
        <taxon>Bacteria</taxon>
        <taxon>Pseudomonadati</taxon>
        <taxon>Pseudomonadota</taxon>
        <taxon>Gammaproteobacteria</taxon>
        <taxon>Alteromonadales</taxon>
        <taxon>Moritellaceae</taxon>
        <taxon>Moritella</taxon>
    </lineage>
</organism>
<dbReference type="GO" id="GO:0006631">
    <property type="term" value="P:fatty acid metabolic process"/>
    <property type="evidence" value="ECO:0007669"/>
    <property type="project" value="TreeGrafter"/>
</dbReference>
<protein>
    <recommendedName>
        <fullName evidence="3">AMP-dependent synthetase/ligase domain-containing protein</fullName>
    </recommendedName>
</protein>
<dbReference type="PANTHER" id="PTHR43201">
    <property type="entry name" value="ACYL-COA SYNTHETASE"/>
    <property type="match status" value="1"/>
</dbReference>
<dbReference type="AlphaFoldDB" id="A0A1K9Z855"/>
<dbReference type="InterPro" id="IPR000873">
    <property type="entry name" value="AMP-dep_synth/lig_dom"/>
</dbReference>
<sequence length="572" mass="64438">MSFIRCHVRKSKGGAMFFNDLRRFKNNIALIDAKSGEQITYCEIDEQVDILAKKLGFHKELVFIESRNTIKSVICYLACLRSNKVIYLADDFESEKSAQLINYYQPNLLIDASGHIHHHSHLVYLLHTDLTLLLSTSGTTGTPKFVKLSSKNLQSNAESIVEYLHLNEADIALAHLKLHYSYGLSILHTHLQVGACTVFSQKGVLDTEFWDDLVAYSATSFAGVPYTFEVLLKTNFDFSCYPSLRYVTQAGGKLEDFLVKEYALQAQANGIEFFVMYGQTEASPRISYLPPDLTVDFPGSIGRSIPQGELFIVDDDGQNINALDTPGELVYRGENVMMGYARSIDDLAIDATPPMLFTGDIACRTQHGLFYLIGRTKRFVKLFGLRINLDDVQSFVKKRYPHSAVTGNDEKIIIALENAQSGQDKVLNGAESQALITRLSDTYALPRDKFMISTFQSLPLLESGKYDLRTIKQQAYKKYTVGFLQRSLNTIAAILELDTKEWDSISCLFRVALGLKELALSDNFNDLNTDSLSFVYLSVELEHCLGNELPDNWQMCSIEELELIYTAVRFDD</sequence>
<gene>
    <name evidence="4" type="ORF">NVI5450_1330</name>
</gene>
<dbReference type="PANTHER" id="PTHR43201:SF5">
    <property type="entry name" value="MEDIUM-CHAIN ACYL-COA LIGASE ACSF2, MITOCHONDRIAL"/>
    <property type="match status" value="1"/>
</dbReference>
<evidence type="ECO:0000313" key="4">
    <source>
        <dbReference type="EMBL" id="SGY92137.1"/>
    </source>
</evidence>
<feature type="domain" description="AMP-dependent synthetase/ligase" evidence="3">
    <location>
        <begin position="128"/>
        <end position="340"/>
    </location>
</feature>
<comment type="similarity">
    <text evidence="1">Belongs to the ATP-dependent AMP-binding enzyme family.</text>
</comment>
<dbReference type="SUPFAM" id="SSF56801">
    <property type="entry name" value="Acetyl-CoA synthetase-like"/>
    <property type="match status" value="1"/>
</dbReference>
<evidence type="ECO:0000313" key="5">
    <source>
        <dbReference type="Proteomes" id="UP000183794"/>
    </source>
</evidence>
<dbReference type="Pfam" id="PF00501">
    <property type="entry name" value="AMP-binding"/>
    <property type="match status" value="1"/>
</dbReference>